<dbReference type="Pfam" id="PF16974">
    <property type="entry name" value="NAR2"/>
    <property type="match status" value="1"/>
</dbReference>
<proteinExistence type="inferred from homology"/>
<dbReference type="GO" id="GO:0015112">
    <property type="term" value="F:nitrate transmembrane transporter activity"/>
    <property type="evidence" value="ECO:0007669"/>
    <property type="project" value="TreeGrafter"/>
</dbReference>
<dbReference type="PIRSF" id="PIRSF012939">
    <property type="entry name" value="Transpt_NO3_Nar2"/>
    <property type="match status" value="1"/>
</dbReference>
<keyword evidence="1" id="KW-1133">Transmembrane helix</keyword>
<comment type="caution">
    <text evidence="2">The sequence shown here is derived from an EMBL/GenBank/DDBJ whole genome shotgun (WGS) entry which is preliminary data.</text>
</comment>
<keyword evidence="1" id="KW-0472">Membrane</keyword>
<feature type="chain" id="PRO_5043115659" description="High-affinity nitrate transporter" evidence="1">
    <location>
        <begin position="23"/>
        <end position="208"/>
    </location>
</feature>
<reference evidence="2" key="1">
    <citation type="journal article" date="2023" name="Nat. Commun.">
        <title>Diploid and tetraploid genomes of Acorus and the evolution of monocots.</title>
        <authorList>
            <person name="Ma L."/>
            <person name="Liu K.W."/>
            <person name="Li Z."/>
            <person name="Hsiao Y.Y."/>
            <person name="Qi Y."/>
            <person name="Fu T."/>
            <person name="Tang G.D."/>
            <person name="Zhang D."/>
            <person name="Sun W.H."/>
            <person name="Liu D.K."/>
            <person name="Li Y."/>
            <person name="Chen G.Z."/>
            <person name="Liu X.D."/>
            <person name="Liao X.Y."/>
            <person name="Jiang Y.T."/>
            <person name="Yu X."/>
            <person name="Hao Y."/>
            <person name="Huang J."/>
            <person name="Zhao X.W."/>
            <person name="Ke S."/>
            <person name="Chen Y.Y."/>
            <person name="Wu W.L."/>
            <person name="Hsu J.L."/>
            <person name="Lin Y.F."/>
            <person name="Huang M.D."/>
            <person name="Li C.Y."/>
            <person name="Huang L."/>
            <person name="Wang Z.W."/>
            <person name="Zhao X."/>
            <person name="Zhong W.Y."/>
            <person name="Peng D.H."/>
            <person name="Ahmad S."/>
            <person name="Lan S."/>
            <person name="Zhang J.S."/>
            <person name="Tsai W.C."/>
            <person name="Van de Peer Y."/>
            <person name="Liu Z.J."/>
        </authorList>
    </citation>
    <scope>NUCLEOTIDE SEQUENCE</scope>
    <source>
        <strain evidence="2">SCP</strain>
    </source>
</reference>
<organism evidence="2 3">
    <name type="scientific">Acorus gramineus</name>
    <name type="common">Dwarf sweet flag</name>
    <dbReference type="NCBI Taxonomy" id="55184"/>
    <lineage>
        <taxon>Eukaryota</taxon>
        <taxon>Viridiplantae</taxon>
        <taxon>Streptophyta</taxon>
        <taxon>Embryophyta</taxon>
        <taxon>Tracheophyta</taxon>
        <taxon>Spermatophyta</taxon>
        <taxon>Magnoliopsida</taxon>
        <taxon>Liliopsida</taxon>
        <taxon>Acoraceae</taxon>
        <taxon>Acorus</taxon>
    </lineage>
</organism>
<gene>
    <name evidence="2" type="ORF">QJS04_geneDACA004281</name>
</gene>
<protein>
    <recommendedName>
        <fullName evidence="1">High-affinity nitrate transporter</fullName>
    </recommendedName>
</protein>
<keyword evidence="1" id="KW-1003">Cell membrane</keyword>
<reference evidence="2" key="2">
    <citation type="submission" date="2023-06" db="EMBL/GenBank/DDBJ databases">
        <authorList>
            <person name="Ma L."/>
            <person name="Liu K.-W."/>
            <person name="Li Z."/>
            <person name="Hsiao Y.-Y."/>
            <person name="Qi Y."/>
            <person name="Fu T."/>
            <person name="Tang G."/>
            <person name="Zhang D."/>
            <person name="Sun W.-H."/>
            <person name="Liu D.-K."/>
            <person name="Li Y."/>
            <person name="Chen G.-Z."/>
            <person name="Liu X.-D."/>
            <person name="Liao X.-Y."/>
            <person name="Jiang Y.-T."/>
            <person name="Yu X."/>
            <person name="Hao Y."/>
            <person name="Huang J."/>
            <person name="Zhao X.-W."/>
            <person name="Ke S."/>
            <person name="Chen Y.-Y."/>
            <person name="Wu W.-L."/>
            <person name="Hsu J.-L."/>
            <person name="Lin Y.-F."/>
            <person name="Huang M.-D."/>
            <person name="Li C.-Y."/>
            <person name="Huang L."/>
            <person name="Wang Z.-W."/>
            <person name="Zhao X."/>
            <person name="Zhong W.-Y."/>
            <person name="Peng D.-H."/>
            <person name="Ahmad S."/>
            <person name="Lan S."/>
            <person name="Zhang J.-S."/>
            <person name="Tsai W.-C."/>
            <person name="Van De Peer Y."/>
            <person name="Liu Z.-J."/>
        </authorList>
    </citation>
    <scope>NUCLEOTIDE SEQUENCE</scope>
    <source>
        <strain evidence="2">SCP</strain>
        <tissue evidence="2">Leaves</tissue>
    </source>
</reference>
<dbReference type="GO" id="GO:0042128">
    <property type="term" value="P:nitrate assimilation"/>
    <property type="evidence" value="ECO:0007669"/>
    <property type="project" value="UniProtKB-UniRule"/>
</dbReference>
<evidence type="ECO:0000256" key="1">
    <source>
        <dbReference type="PIRNR" id="PIRNR012939"/>
    </source>
</evidence>
<dbReference type="PANTHER" id="PTHR34806:SF1">
    <property type="entry name" value="HIGH-AFFINITY NITRATE TRANSPORTER 3.1"/>
    <property type="match status" value="1"/>
</dbReference>
<evidence type="ECO:0000313" key="2">
    <source>
        <dbReference type="EMBL" id="KAK1270043.1"/>
    </source>
</evidence>
<keyword evidence="1" id="KW-0534">Nitrate assimilation</keyword>
<evidence type="ECO:0000313" key="3">
    <source>
        <dbReference type="Proteomes" id="UP001179952"/>
    </source>
</evidence>
<dbReference type="EMBL" id="JAUJYN010000005">
    <property type="protein sequence ID" value="KAK1270043.1"/>
    <property type="molecule type" value="Genomic_DNA"/>
</dbReference>
<keyword evidence="1" id="KW-0812">Transmembrane</keyword>
<dbReference type="PANTHER" id="PTHR34806">
    <property type="entry name" value="HIGH-AFFINITY NITRATE TRANSPORTER 3.2"/>
    <property type="match status" value="1"/>
</dbReference>
<dbReference type="GO" id="GO:0010167">
    <property type="term" value="P:response to nitrate"/>
    <property type="evidence" value="ECO:0007669"/>
    <property type="project" value="UniProtKB-UniRule"/>
</dbReference>
<feature type="signal peptide" evidence="1">
    <location>
        <begin position="1"/>
        <end position="22"/>
    </location>
</feature>
<keyword evidence="1" id="KW-0732">Signal</keyword>
<feature type="transmembrane region" description="Helical" evidence="1">
    <location>
        <begin position="180"/>
        <end position="199"/>
    </location>
</feature>
<keyword evidence="3" id="KW-1185">Reference proteome</keyword>
<sequence length="208" mass="22224">MGSPSLILTALSLLLCCSSAVAAEGVLFSSLKPTLSITASFKKGQALVAGEDTITVSWSLNQTLAGNTDASYKTVKVKLCYAPVSQTDRGWRKTKDNLGKDKTCQFTITTGPYPAKAPKSGGPFTWTVERDIPTATYFVRAYAFDASGKEVAYGQTTDTEKSTNLFEVKGISGRHASIDIAAACFSAFSVVSLTGFFVAEKRRRTSSK</sequence>
<dbReference type="GO" id="GO:0005886">
    <property type="term" value="C:plasma membrane"/>
    <property type="evidence" value="ECO:0007669"/>
    <property type="project" value="UniProtKB-UniRule"/>
</dbReference>
<comment type="function">
    <text evidence="1">Involved in nitrate transport.</text>
</comment>
<name>A0AAV9B041_ACOGR</name>
<dbReference type="Proteomes" id="UP001179952">
    <property type="component" value="Unassembled WGS sequence"/>
</dbReference>
<dbReference type="AlphaFoldDB" id="A0AAV9B041"/>
<accession>A0AAV9B041</accession>
<comment type="similarity">
    <text evidence="1">Belongs to the NAR2 family.</text>
</comment>
<dbReference type="InterPro" id="IPR016605">
    <property type="entry name" value="Transptr_NO3_Nar2"/>
</dbReference>